<dbReference type="AlphaFoldDB" id="A0ABD1PQT2"/>
<comment type="caution">
    <text evidence="1">The sequence shown here is derived from an EMBL/GenBank/DDBJ whole genome shotgun (WGS) entry which is preliminary data.</text>
</comment>
<gene>
    <name evidence="1" type="ORF">Adt_41190</name>
</gene>
<name>A0ABD1PQT2_9LAMI</name>
<accession>A0ABD1PQT2</accession>
<keyword evidence="2" id="KW-1185">Reference proteome</keyword>
<sequence>MVAKPGIWGGFSPLFPTTAQCYFQKQRGTISPPIEPGFTIVKPPSIAKPGDQGVVSRLRNQGFRGDFPSCFLQRRDAVAGNNERKFSPLLQHRFRRGEGRVGWAFRAVDCR</sequence>
<protein>
    <submittedName>
        <fullName evidence="1">Uncharacterized protein</fullName>
    </submittedName>
</protein>
<proteinExistence type="predicted"/>
<dbReference type="EMBL" id="JBFOLK010000013">
    <property type="protein sequence ID" value="KAL2465339.1"/>
    <property type="molecule type" value="Genomic_DNA"/>
</dbReference>
<evidence type="ECO:0000313" key="2">
    <source>
        <dbReference type="Proteomes" id="UP001604336"/>
    </source>
</evidence>
<organism evidence="1 2">
    <name type="scientific">Abeliophyllum distichum</name>
    <dbReference type="NCBI Taxonomy" id="126358"/>
    <lineage>
        <taxon>Eukaryota</taxon>
        <taxon>Viridiplantae</taxon>
        <taxon>Streptophyta</taxon>
        <taxon>Embryophyta</taxon>
        <taxon>Tracheophyta</taxon>
        <taxon>Spermatophyta</taxon>
        <taxon>Magnoliopsida</taxon>
        <taxon>eudicotyledons</taxon>
        <taxon>Gunneridae</taxon>
        <taxon>Pentapetalae</taxon>
        <taxon>asterids</taxon>
        <taxon>lamiids</taxon>
        <taxon>Lamiales</taxon>
        <taxon>Oleaceae</taxon>
        <taxon>Forsythieae</taxon>
        <taxon>Abeliophyllum</taxon>
    </lineage>
</organism>
<reference evidence="2" key="1">
    <citation type="submission" date="2024-07" db="EMBL/GenBank/DDBJ databases">
        <title>Two chromosome-level genome assemblies of Korean endemic species Abeliophyllum distichum and Forsythia ovata (Oleaceae).</title>
        <authorList>
            <person name="Jang H."/>
        </authorList>
    </citation>
    <scope>NUCLEOTIDE SEQUENCE [LARGE SCALE GENOMIC DNA]</scope>
</reference>
<evidence type="ECO:0000313" key="1">
    <source>
        <dbReference type="EMBL" id="KAL2465339.1"/>
    </source>
</evidence>
<dbReference type="Proteomes" id="UP001604336">
    <property type="component" value="Unassembled WGS sequence"/>
</dbReference>